<name>A0A2N7JQ13_VIBSP</name>
<dbReference type="Proteomes" id="UP000235533">
    <property type="component" value="Unassembled WGS sequence"/>
</dbReference>
<comment type="caution">
    <text evidence="11">The sequence shown here is derived from an EMBL/GenBank/DDBJ whole genome shotgun (WGS) entry which is preliminary data.</text>
</comment>
<evidence type="ECO:0000256" key="4">
    <source>
        <dbReference type="ARBA" id="ARBA00022801"/>
    </source>
</evidence>
<evidence type="ECO:0000256" key="3">
    <source>
        <dbReference type="ARBA" id="ARBA00022759"/>
    </source>
</evidence>
<dbReference type="GO" id="GO:0004519">
    <property type="term" value="F:endonuclease activity"/>
    <property type="evidence" value="ECO:0007669"/>
    <property type="project" value="UniProtKB-UniRule"/>
</dbReference>
<sequence>MKHITVCDYGQFIGVTSERLTIKEDGVLVAEYPLGRIKTVTITKKGVSLSSNVIVQCAMRGIKLFILDPFSHTQACVSGGQLHAVSKVREQQFKFLGSDEAKKLAQSLVIGKLKNQRVILNYFAKYQKKHNQSHVCQLSASKLKTHIAKVQQLKIEKYDDWREVLLGYEGSGAAMYWKTLYEANLFPDSFSGRTGRGATDPINSALNYGYHILSTYVWHCLINSGLEIYQGVLHTQRAGKPSLVLDIMEVYRAWVVDRNVIKMADKLQKSGELTPKIKKQLIASIHKTFATHYPYQGKKLKLETILQRQIYRLSGAFYGEKKYKPYIFRW</sequence>
<keyword evidence="1 10" id="KW-0540">Nuclease</keyword>
<comment type="function">
    <text evidence="10">CRISPR (clustered regularly interspaced short palindromic repeat), is an adaptive immune system that provides protection against mobile genetic elements (viruses, transposable elements and conjugative plasmids). CRISPR clusters contain spacers, sequences complementary to antecedent mobile elements, and target invading nucleic acids. CRISPR clusters are transcribed and processed into CRISPR RNA (crRNA). Acts as a dsDNA endonuclease. Involved in the integration of spacer DNA into the CRISPR cassette.</text>
</comment>
<keyword evidence="2 10" id="KW-0479">Metal-binding</keyword>
<feature type="binding site" evidence="10">
    <location>
        <position position="234"/>
    </location>
    <ligand>
        <name>Mn(2+)</name>
        <dbReference type="ChEBI" id="CHEBI:29035"/>
    </ligand>
</feature>
<proteinExistence type="inferred from homology"/>
<accession>A0A2N7JQ13</accession>
<evidence type="ECO:0000256" key="6">
    <source>
        <dbReference type="ARBA" id="ARBA00023118"/>
    </source>
</evidence>
<dbReference type="Gene3D" id="3.100.10.20">
    <property type="entry name" value="CRISPR-associated endonuclease Cas1, N-terminal domain"/>
    <property type="match status" value="1"/>
</dbReference>
<comment type="subunit">
    <text evidence="9 10">Homodimer, forms a heterotetramer with a Cas2 homodimer.</text>
</comment>
<evidence type="ECO:0000313" key="12">
    <source>
        <dbReference type="Proteomes" id="UP000235533"/>
    </source>
</evidence>
<dbReference type="GO" id="GO:0043571">
    <property type="term" value="P:maintenance of CRISPR repeat elements"/>
    <property type="evidence" value="ECO:0007669"/>
    <property type="project" value="UniProtKB-UniRule"/>
</dbReference>
<comment type="similarity">
    <text evidence="10">Belongs to the CRISPR-associated endonuclease Cas1 family.</text>
</comment>
<organism evidence="11 12">
    <name type="scientific">Vibrio splendidus</name>
    <dbReference type="NCBI Taxonomy" id="29497"/>
    <lineage>
        <taxon>Bacteria</taxon>
        <taxon>Pseudomonadati</taxon>
        <taxon>Pseudomonadota</taxon>
        <taxon>Gammaproteobacteria</taxon>
        <taxon>Vibrionales</taxon>
        <taxon>Vibrionaceae</taxon>
        <taxon>Vibrio</taxon>
    </lineage>
</organism>
<gene>
    <name evidence="10" type="primary">cas1</name>
    <name evidence="11" type="ORF">BCT54_04090</name>
</gene>
<dbReference type="AlphaFoldDB" id="A0A2N7JQ13"/>
<evidence type="ECO:0000313" key="11">
    <source>
        <dbReference type="EMBL" id="PMM50267.1"/>
    </source>
</evidence>
<dbReference type="CDD" id="cd09634">
    <property type="entry name" value="Cas1_I-II-III"/>
    <property type="match status" value="1"/>
</dbReference>
<dbReference type="NCBIfam" id="TIGR00287">
    <property type="entry name" value="cas1"/>
    <property type="match status" value="1"/>
</dbReference>
<dbReference type="GO" id="GO:0003677">
    <property type="term" value="F:DNA binding"/>
    <property type="evidence" value="ECO:0007669"/>
    <property type="project" value="UniProtKB-KW"/>
</dbReference>
<feature type="binding site" evidence="10">
    <location>
        <position position="249"/>
    </location>
    <ligand>
        <name>Mn(2+)</name>
        <dbReference type="ChEBI" id="CHEBI:29035"/>
    </ligand>
</feature>
<comment type="cofactor">
    <cofactor evidence="10">
        <name>Mg(2+)</name>
        <dbReference type="ChEBI" id="CHEBI:18420"/>
    </cofactor>
    <cofactor evidence="10">
        <name>Mn(2+)</name>
        <dbReference type="ChEBI" id="CHEBI:29035"/>
    </cofactor>
</comment>
<keyword evidence="7 10" id="KW-0238">DNA-binding</keyword>
<keyword evidence="8 10" id="KW-0464">Manganese</keyword>
<evidence type="ECO:0000256" key="8">
    <source>
        <dbReference type="ARBA" id="ARBA00023211"/>
    </source>
</evidence>
<dbReference type="GO" id="GO:0016787">
    <property type="term" value="F:hydrolase activity"/>
    <property type="evidence" value="ECO:0007669"/>
    <property type="project" value="UniProtKB-KW"/>
</dbReference>
<evidence type="ECO:0000256" key="10">
    <source>
        <dbReference type="HAMAP-Rule" id="MF_01470"/>
    </source>
</evidence>
<protein>
    <recommendedName>
        <fullName evidence="10">CRISPR-associated endonuclease Cas1</fullName>
        <ecNumber evidence="10">3.1.-.-</ecNumber>
    </recommendedName>
</protein>
<keyword evidence="4 10" id="KW-0378">Hydrolase</keyword>
<dbReference type="InterPro" id="IPR042211">
    <property type="entry name" value="CRISPR-assoc_Cas1_N"/>
</dbReference>
<dbReference type="EC" id="3.1.-.-" evidence="10"/>
<dbReference type="InterPro" id="IPR042206">
    <property type="entry name" value="CRISPR-assoc_Cas1_C"/>
</dbReference>
<keyword evidence="5 10" id="KW-0460">Magnesium</keyword>
<dbReference type="InterPro" id="IPR002729">
    <property type="entry name" value="CRISPR-assoc_Cas1"/>
</dbReference>
<keyword evidence="6 10" id="KW-0051">Antiviral defense</keyword>
<keyword evidence="3 10" id="KW-0255">Endonuclease</keyword>
<dbReference type="EMBL" id="MCZF01000158">
    <property type="protein sequence ID" value="PMM50267.1"/>
    <property type="molecule type" value="Genomic_DNA"/>
</dbReference>
<evidence type="ECO:0000256" key="7">
    <source>
        <dbReference type="ARBA" id="ARBA00023125"/>
    </source>
</evidence>
<dbReference type="RefSeq" id="WP_102552659.1">
    <property type="nucleotide sequence ID" value="NZ_MCZF01000158.1"/>
</dbReference>
<dbReference type="PANTHER" id="PTHR34353:SF2">
    <property type="entry name" value="CRISPR-ASSOCIATED ENDONUCLEASE CAS1 1"/>
    <property type="match status" value="1"/>
</dbReference>
<dbReference type="GO" id="GO:0051607">
    <property type="term" value="P:defense response to virus"/>
    <property type="evidence" value="ECO:0007669"/>
    <property type="project" value="UniProtKB-UniRule"/>
</dbReference>
<evidence type="ECO:0000256" key="2">
    <source>
        <dbReference type="ARBA" id="ARBA00022723"/>
    </source>
</evidence>
<evidence type="ECO:0000256" key="9">
    <source>
        <dbReference type="ARBA" id="ARBA00038592"/>
    </source>
</evidence>
<dbReference type="InterPro" id="IPR050646">
    <property type="entry name" value="Cas1"/>
</dbReference>
<reference evidence="12" key="1">
    <citation type="submission" date="2016-07" db="EMBL/GenBank/DDBJ databases">
        <title>Nontailed viruses are major unrecognized killers of bacteria in the ocean.</title>
        <authorList>
            <person name="Kauffman K."/>
            <person name="Hussain F."/>
            <person name="Yang J."/>
            <person name="Arevalo P."/>
            <person name="Brown J."/>
            <person name="Cutler M."/>
            <person name="Kelly L."/>
            <person name="Polz M.F."/>
        </authorList>
    </citation>
    <scope>NUCLEOTIDE SEQUENCE [LARGE SCALE GENOMIC DNA]</scope>
    <source>
        <strain evidence="12">10N.261.48.B5</strain>
    </source>
</reference>
<dbReference type="HAMAP" id="MF_01470">
    <property type="entry name" value="Cas1"/>
    <property type="match status" value="1"/>
</dbReference>
<feature type="binding site" evidence="10">
    <location>
        <position position="169"/>
    </location>
    <ligand>
        <name>Mn(2+)</name>
        <dbReference type="ChEBI" id="CHEBI:29035"/>
    </ligand>
</feature>
<evidence type="ECO:0000256" key="5">
    <source>
        <dbReference type="ARBA" id="ARBA00022842"/>
    </source>
</evidence>
<dbReference type="Pfam" id="PF01867">
    <property type="entry name" value="Cas_Cas1"/>
    <property type="match status" value="1"/>
</dbReference>
<dbReference type="GO" id="GO:0046872">
    <property type="term" value="F:metal ion binding"/>
    <property type="evidence" value="ECO:0007669"/>
    <property type="project" value="UniProtKB-UniRule"/>
</dbReference>
<dbReference type="PANTHER" id="PTHR34353">
    <property type="entry name" value="CRISPR-ASSOCIATED ENDONUCLEASE CAS1 1"/>
    <property type="match status" value="1"/>
</dbReference>
<evidence type="ECO:0000256" key="1">
    <source>
        <dbReference type="ARBA" id="ARBA00022722"/>
    </source>
</evidence>
<dbReference type="Gene3D" id="1.20.120.920">
    <property type="entry name" value="CRISPR-associated endonuclease Cas1, C-terminal domain"/>
    <property type="match status" value="1"/>
</dbReference>